<dbReference type="Gene3D" id="3.40.50.2300">
    <property type="match status" value="1"/>
</dbReference>
<dbReference type="InterPro" id="IPR001789">
    <property type="entry name" value="Sig_transdc_resp-reg_receiver"/>
</dbReference>
<dbReference type="PROSITE" id="PS50110">
    <property type="entry name" value="RESPONSE_REGULATORY"/>
    <property type="match status" value="1"/>
</dbReference>
<protein>
    <submittedName>
        <fullName evidence="3">Response regulator</fullName>
    </submittedName>
</protein>
<proteinExistence type="predicted"/>
<name>A0A6N8DK74_RHOAC</name>
<dbReference type="OrthoDB" id="9786548at2"/>
<accession>A0A6N8DK74</accession>
<dbReference type="GO" id="GO:0000160">
    <property type="term" value="P:phosphorelay signal transduction system"/>
    <property type="evidence" value="ECO:0007669"/>
    <property type="project" value="InterPro"/>
</dbReference>
<dbReference type="EMBL" id="WNKS01000003">
    <property type="protein sequence ID" value="MTV30256.1"/>
    <property type="molecule type" value="Genomic_DNA"/>
</dbReference>
<feature type="domain" description="Response regulatory" evidence="2">
    <location>
        <begin position="105"/>
        <end position="232"/>
    </location>
</feature>
<dbReference type="PANTHER" id="PTHR43228">
    <property type="entry name" value="TWO-COMPONENT RESPONSE REGULATOR"/>
    <property type="match status" value="1"/>
</dbReference>
<comment type="caution">
    <text evidence="3">The sequence shown here is derived from an EMBL/GenBank/DDBJ whole genome shotgun (WGS) entry which is preliminary data.</text>
</comment>
<organism evidence="3 4">
    <name type="scientific">Rhodoblastus acidophilus</name>
    <name type="common">Rhodopseudomonas acidophila</name>
    <dbReference type="NCBI Taxonomy" id="1074"/>
    <lineage>
        <taxon>Bacteria</taxon>
        <taxon>Pseudomonadati</taxon>
        <taxon>Pseudomonadota</taxon>
        <taxon>Alphaproteobacteria</taxon>
        <taxon>Hyphomicrobiales</taxon>
        <taxon>Rhodoblastaceae</taxon>
        <taxon>Rhodoblastus</taxon>
    </lineage>
</organism>
<evidence type="ECO:0000313" key="4">
    <source>
        <dbReference type="Proteomes" id="UP000439113"/>
    </source>
</evidence>
<dbReference type="Pfam" id="PF00072">
    <property type="entry name" value="Response_reg"/>
    <property type="match status" value="1"/>
</dbReference>
<evidence type="ECO:0000313" key="3">
    <source>
        <dbReference type="EMBL" id="MTV30256.1"/>
    </source>
</evidence>
<gene>
    <name evidence="3" type="ORF">GJ654_04530</name>
</gene>
<evidence type="ECO:0000259" key="2">
    <source>
        <dbReference type="PROSITE" id="PS50110"/>
    </source>
</evidence>
<dbReference type="SMART" id="SM00448">
    <property type="entry name" value="REC"/>
    <property type="match status" value="1"/>
</dbReference>
<sequence length="236" mass="26004">MPIFMGVSSQTWTAPPGRSLSFSKPFSRLRSPFRAPAHAPSRRLPLQPCNRFPGNRRHAHNSAFALSLKVRHNKQVVIRQRPRSTSFQSKANPMFDCAVPEKSPFILIVDDDEDDVFLMMSVLRRVGWETGEEIECGSVDNGADALALVSLKRMLADLPVAVILDLNMPKLDGMSALKALRQSLGFGELPVFVLTTTANQAVHSAAMALGATKTFVKPNSKSELTDIAREILQTLH</sequence>
<keyword evidence="1" id="KW-0597">Phosphoprotein</keyword>
<dbReference type="InterPro" id="IPR011006">
    <property type="entry name" value="CheY-like_superfamily"/>
</dbReference>
<reference evidence="3 4" key="1">
    <citation type="submission" date="2019-11" db="EMBL/GenBank/DDBJ databases">
        <title>Whole-genome sequence of a Rhodoblastus acidophilus DSM 142.</title>
        <authorList>
            <person name="Kyndt J.A."/>
            <person name="Meyer T.E."/>
        </authorList>
    </citation>
    <scope>NUCLEOTIDE SEQUENCE [LARGE SCALE GENOMIC DNA]</scope>
    <source>
        <strain evidence="3 4">DSM 142</strain>
    </source>
</reference>
<dbReference type="Proteomes" id="UP000439113">
    <property type="component" value="Unassembled WGS sequence"/>
</dbReference>
<evidence type="ECO:0000256" key="1">
    <source>
        <dbReference type="PROSITE-ProRule" id="PRU00169"/>
    </source>
</evidence>
<dbReference type="PANTHER" id="PTHR43228:SF1">
    <property type="entry name" value="TWO-COMPONENT RESPONSE REGULATOR ARR22"/>
    <property type="match status" value="1"/>
</dbReference>
<dbReference type="SUPFAM" id="SSF52172">
    <property type="entry name" value="CheY-like"/>
    <property type="match status" value="1"/>
</dbReference>
<dbReference type="InterPro" id="IPR052048">
    <property type="entry name" value="ST_Response_Regulator"/>
</dbReference>
<feature type="modified residue" description="4-aspartylphosphate" evidence="1">
    <location>
        <position position="165"/>
    </location>
</feature>
<dbReference type="AlphaFoldDB" id="A0A6N8DK74"/>